<organism evidence="2 3">
    <name type="scientific">Myriangium duriaei CBS 260.36</name>
    <dbReference type="NCBI Taxonomy" id="1168546"/>
    <lineage>
        <taxon>Eukaryota</taxon>
        <taxon>Fungi</taxon>
        <taxon>Dikarya</taxon>
        <taxon>Ascomycota</taxon>
        <taxon>Pezizomycotina</taxon>
        <taxon>Dothideomycetes</taxon>
        <taxon>Dothideomycetidae</taxon>
        <taxon>Myriangiales</taxon>
        <taxon>Myriangiaceae</taxon>
        <taxon>Myriangium</taxon>
    </lineage>
</organism>
<name>A0A9P4J564_9PEZI</name>
<dbReference type="Gene3D" id="3.80.10.10">
    <property type="entry name" value="Ribonuclease Inhibitor"/>
    <property type="match status" value="1"/>
</dbReference>
<proteinExistence type="predicted"/>
<comment type="caution">
    <text evidence="2">The sequence shown here is derived from an EMBL/GenBank/DDBJ whole genome shotgun (WGS) entry which is preliminary data.</text>
</comment>
<feature type="region of interest" description="Disordered" evidence="1">
    <location>
        <begin position="604"/>
        <end position="667"/>
    </location>
</feature>
<dbReference type="Gene3D" id="1.20.1280.50">
    <property type="match status" value="1"/>
</dbReference>
<sequence length="667" mass="73134">MGLLKHLRSKTKIRAFEDQETLDQPLRSPPAVDSHPARRRSPPAVYNQSGRDYSARLPPQLLQRICSFVCPHSADHSYVSIENSSVGDGCGLCDMRDLARTAQVSRRWYKAAQTLLYTNVRIDAVHYCGLEAVLSQTRSRKSMRRTSTEGAEDVPARRLSLFCRTVRESSNLAQQVEILKLPYMTRETSKGELAATVSVLSNLQYVDLPEGVYDGDASCHTLINELQARCPRIRRMAYRKGAEQYLETLTDHHWSALEHLEISGVEVELSLLRIILGSLPALKSLAIIDLPWINNTIFDQLPNVAPFPRLETLTIEDCPLLTAEGFKVYLSDERSRTRLSKLQLRRTGITLSSLTQFLYDATYLRRLTFIAKVNFSDTLPLTTIPLLSSLSLQTLNFEITDAEGHAPNLAKPSSAFYSYLARSLHSNSLPSLRTLYVRDTTFPDLLLLPPPPSMNGASSSTLARPLEVFSKGQEEAEWIYTVVSTNLSQQHTSRSDPSSNSPALSLSGGRPTSTYSGFGSQQWGSSGAAAQANGFGGYLSIPRDDLHRPRSAGSDRVALLSPPSQNGTPDTSPRVGYQSSRKAATPSEGWPAAVVGSAPGDGRFAGAFSSRPKSLGSPAMTPAAWTSPPMQTGIGSPPSGKFSGLMAKVGVPVRNKPKVQKDDLWRD</sequence>
<dbReference type="OrthoDB" id="5405297at2759"/>
<evidence type="ECO:0000313" key="3">
    <source>
        <dbReference type="Proteomes" id="UP000799439"/>
    </source>
</evidence>
<feature type="compositionally biased region" description="Polar residues" evidence="1">
    <location>
        <begin position="562"/>
        <end position="582"/>
    </location>
</feature>
<dbReference type="EMBL" id="ML996085">
    <property type="protein sequence ID" value="KAF2153415.1"/>
    <property type="molecule type" value="Genomic_DNA"/>
</dbReference>
<feature type="compositionally biased region" description="Polar residues" evidence="1">
    <location>
        <begin position="490"/>
        <end position="515"/>
    </location>
</feature>
<dbReference type="InterPro" id="IPR032675">
    <property type="entry name" value="LRR_dom_sf"/>
</dbReference>
<dbReference type="SUPFAM" id="SSF81383">
    <property type="entry name" value="F-box domain"/>
    <property type="match status" value="1"/>
</dbReference>
<accession>A0A9P4J564</accession>
<dbReference type="SUPFAM" id="SSF52047">
    <property type="entry name" value="RNI-like"/>
    <property type="match status" value="1"/>
</dbReference>
<feature type="region of interest" description="Disordered" evidence="1">
    <location>
        <begin position="541"/>
        <end position="591"/>
    </location>
</feature>
<dbReference type="CDD" id="cd09917">
    <property type="entry name" value="F-box_SF"/>
    <property type="match status" value="1"/>
</dbReference>
<reference evidence="2" key="1">
    <citation type="journal article" date="2020" name="Stud. Mycol.">
        <title>101 Dothideomycetes genomes: a test case for predicting lifestyles and emergence of pathogens.</title>
        <authorList>
            <person name="Haridas S."/>
            <person name="Albert R."/>
            <person name="Binder M."/>
            <person name="Bloem J."/>
            <person name="Labutti K."/>
            <person name="Salamov A."/>
            <person name="Andreopoulos B."/>
            <person name="Baker S."/>
            <person name="Barry K."/>
            <person name="Bills G."/>
            <person name="Bluhm B."/>
            <person name="Cannon C."/>
            <person name="Castanera R."/>
            <person name="Culley D."/>
            <person name="Daum C."/>
            <person name="Ezra D."/>
            <person name="Gonzalez J."/>
            <person name="Henrissat B."/>
            <person name="Kuo A."/>
            <person name="Liang C."/>
            <person name="Lipzen A."/>
            <person name="Lutzoni F."/>
            <person name="Magnuson J."/>
            <person name="Mondo S."/>
            <person name="Nolan M."/>
            <person name="Ohm R."/>
            <person name="Pangilinan J."/>
            <person name="Park H.-J."/>
            <person name="Ramirez L."/>
            <person name="Alfaro M."/>
            <person name="Sun H."/>
            <person name="Tritt A."/>
            <person name="Yoshinaga Y."/>
            <person name="Zwiers L.-H."/>
            <person name="Turgeon B."/>
            <person name="Goodwin S."/>
            <person name="Spatafora J."/>
            <person name="Crous P."/>
            <person name="Grigoriev I."/>
        </authorList>
    </citation>
    <scope>NUCLEOTIDE SEQUENCE</scope>
    <source>
        <strain evidence="2">CBS 260.36</strain>
    </source>
</reference>
<keyword evidence="3" id="KW-1185">Reference proteome</keyword>
<evidence type="ECO:0008006" key="4">
    <source>
        <dbReference type="Google" id="ProtNLM"/>
    </source>
</evidence>
<evidence type="ECO:0000256" key="1">
    <source>
        <dbReference type="SAM" id="MobiDB-lite"/>
    </source>
</evidence>
<dbReference type="AlphaFoldDB" id="A0A9P4J564"/>
<dbReference type="InterPro" id="IPR036047">
    <property type="entry name" value="F-box-like_dom_sf"/>
</dbReference>
<evidence type="ECO:0000313" key="2">
    <source>
        <dbReference type="EMBL" id="KAF2153415.1"/>
    </source>
</evidence>
<protein>
    <recommendedName>
        <fullName evidence="4">F-box domain-containing protein</fullName>
    </recommendedName>
</protein>
<dbReference type="Proteomes" id="UP000799439">
    <property type="component" value="Unassembled WGS sequence"/>
</dbReference>
<gene>
    <name evidence="2" type="ORF">K461DRAFT_321071</name>
</gene>
<feature type="region of interest" description="Disordered" evidence="1">
    <location>
        <begin position="15"/>
        <end position="52"/>
    </location>
</feature>
<feature type="region of interest" description="Disordered" evidence="1">
    <location>
        <begin position="490"/>
        <end position="523"/>
    </location>
</feature>